<feature type="transmembrane region" description="Helical" evidence="9">
    <location>
        <begin position="377"/>
        <end position="397"/>
    </location>
</feature>
<dbReference type="PROSITE" id="PS00216">
    <property type="entry name" value="SUGAR_TRANSPORT_1"/>
    <property type="match status" value="1"/>
</dbReference>
<feature type="transmembrane region" description="Helical" evidence="9">
    <location>
        <begin position="50"/>
        <end position="73"/>
    </location>
</feature>
<evidence type="ECO:0000256" key="8">
    <source>
        <dbReference type="ARBA" id="ARBA00023136"/>
    </source>
</evidence>
<evidence type="ECO:0000256" key="6">
    <source>
        <dbReference type="ARBA" id="ARBA00022847"/>
    </source>
</evidence>
<evidence type="ECO:0000313" key="14">
    <source>
        <dbReference type="Proteomes" id="UP000195607"/>
    </source>
</evidence>
<dbReference type="InterPro" id="IPR036259">
    <property type="entry name" value="MFS_trans_sf"/>
</dbReference>
<comment type="similarity">
    <text evidence="2">Belongs to the major facilitator superfamily. Metabolite:H+ Symporter (MHS) family (TC 2.A.1.6) family.</text>
</comment>
<evidence type="ECO:0000256" key="5">
    <source>
        <dbReference type="ARBA" id="ARBA00022692"/>
    </source>
</evidence>
<dbReference type="EMBL" id="LT719092">
    <property type="protein sequence ID" value="SJK84360.1"/>
    <property type="molecule type" value="Genomic_DNA"/>
</dbReference>
<dbReference type="InterPro" id="IPR005829">
    <property type="entry name" value="Sugar_transporter_CS"/>
</dbReference>
<dbReference type="Pfam" id="PF07690">
    <property type="entry name" value="MFS_1"/>
    <property type="match status" value="1"/>
</dbReference>
<accession>A0A1N5TAD6</accession>
<comment type="subcellular location">
    <subcellularLocation>
        <location evidence="1">Cell membrane</location>
        <topology evidence="1">Multi-pass membrane protein</topology>
    </subcellularLocation>
</comment>
<dbReference type="Gene3D" id="1.20.1250.20">
    <property type="entry name" value="MFS general substrate transporter like domains"/>
    <property type="match status" value="1"/>
</dbReference>
<keyword evidence="6" id="KW-0769">Symport</keyword>
<evidence type="ECO:0000256" key="4">
    <source>
        <dbReference type="ARBA" id="ARBA00022475"/>
    </source>
</evidence>
<dbReference type="Proteomes" id="UP000195607">
    <property type="component" value="Chromosome I"/>
</dbReference>
<evidence type="ECO:0000256" key="9">
    <source>
        <dbReference type="SAM" id="Phobius"/>
    </source>
</evidence>
<reference evidence="11 14" key="1">
    <citation type="submission" date="2016-04" db="EMBL/GenBank/DDBJ databases">
        <authorList>
            <person name="Evans L.H."/>
            <person name="Alamgir A."/>
            <person name="Owens N."/>
            <person name="Weber N.D."/>
            <person name="Virtaneva K."/>
            <person name="Barbian K."/>
            <person name="Babar A."/>
            <person name="Rosenke K."/>
        </authorList>
    </citation>
    <scope>NUCLEOTIDE SEQUENCE [LARGE SCALE GENOMIC DNA]</scope>
    <source>
        <strain evidence="11">S5</strain>
        <strain evidence="14">S5(T) (JCM 30642 \VKM B-2941)</strain>
    </source>
</reference>
<keyword evidence="7 9" id="KW-1133">Transmembrane helix</keyword>
<reference evidence="13" key="2">
    <citation type="submission" date="2016-06" db="EMBL/GenBank/DDBJ databases">
        <authorList>
            <person name="Toshchakov V.S."/>
        </authorList>
    </citation>
    <scope>NUCLEOTIDE SEQUENCE [LARGE SCALE GENOMIC DNA]</scope>
    <source>
        <strain>PM4 (JCM 30641</strain>
        <strain evidence="13">\VKM B-2940)</strain>
    </source>
</reference>
<reference evidence="12" key="3">
    <citation type="submission" date="2016-06" db="EMBL/GenBank/DDBJ databases">
        <authorList>
            <person name="Olsen C.W."/>
            <person name="Carey S."/>
            <person name="Hinshaw L."/>
            <person name="Karasin A.I."/>
        </authorList>
    </citation>
    <scope>NUCLEOTIDE SEQUENCE [LARGE SCALE GENOMIC DNA]</scope>
    <source>
        <strain evidence="12">PM4</strain>
    </source>
</reference>
<feature type="transmembrane region" description="Helical" evidence="9">
    <location>
        <begin position="344"/>
        <end position="365"/>
    </location>
</feature>
<keyword evidence="3" id="KW-0813">Transport</keyword>
<evidence type="ECO:0000256" key="7">
    <source>
        <dbReference type="ARBA" id="ARBA00022989"/>
    </source>
</evidence>
<keyword evidence="8 9" id="KW-0472">Membrane</keyword>
<name>A0A1N5TAD6_9ARCH</name>
<dbReference type="PANTHER" id="PTHR43528:SF1">
    <property type="entry name" value="ALPHA-KETOGLUTARATE PERMEASE"/>
    <property type="match status" value="1"/>
</dbReference>
<evidence type="ECO:0000256" key="2">
    <source>
        <dbReference type="ARBA" id="ARBA00008240"/>
    </source>
</evidence>
<keyword evidence="13" id="KW-1185">Reference proteome</keyword>
<protein>
    <submittedName>
        <fullName evidence="11">SP family major facilitator superfamily permease</fullName>
    </submittedName>
</protein>
<feature type="transmembrane region" description="Helical" evidence="9">
    <location>
        <begin position="166"/>
        <end position="186"/>
    </location>
</feature>
<evidence type="ECO:0000256" key="1">
    <source>
        <dbReference type="ARBA" id="ARBA00004651"/>
    </source>
</evidence>
<organism evidence="11 14">
    <name type="scientific">Cuniculiplasma divulgatum</name>
    <dbReference type="NCBI Taxonomy" id="1673428"/>
    <lineage>
        <taxon>Archaea</taxon>
        <taxon>Methanobacteriati</taxon>
        <taxon>Thermoplasmatota</taxon>
        <taxon>Thermoplasmata</taxon>
        <taxon>Thermoplasmatales</taxon>
        <taxon>Cuniculiplasmataceae</taxon>
        <taxon>Cuniculiplasma</taxon>
    </lineage>
</organism>
<dbReference type="GO" id="GO:0005886">
    <property type="term" value="C:plasma membrane"/>
    <property type="evidence" value="ECO:0007669"/>
    <property type="project" value="UniProtKB-SubCell"/>
</dbReference>
<dbReference type="PANTHER" id="PTHR43528">
    <property type="entry name" value="ALPHA-KETOGLUTARATE PERMEASE"/>
    <property type="match status" value="1"/>
</dbReference>
<evidence type="ECO:0000313" key="12">
    <source>
        <dbReference type="EMBL" id="SJK84360.1"/>
    </source>
</evidence>
<dbReference type="STRING" id="1673428.CPM_0479"/>
<dbReference type="KEGG" id="cdiv:CPM_0479"/>
<dbReference type="Proteomes" id="UP000187822">
    <property type="component" value="Chromosome I"/>
</dbReference>
<evidence type="ECO:0000313" key="13">
    <source>
        <dbReference type="Proteomes" id="UP000187822"/>
    </source>
</evidence>
<dbReference type="InterPro" id="IPR051084">
    <property type="entry name" value="H+-coupled_symporters"/>
</dbReference>
<gene>
    <name evidence="12" type="ORF">CPM_0479</name>
    <name evidence="11" type="ORF">CSP5_0507</name>
</gene>
<feature type="transmembrane region" description="Helical" evidence="9">
    <location>
        <begin position="85"/>
        <end position="109"/>
    </location>
</feature>
<dbReference type="EMBL" id="LT671858">
    <property type="protein sequence ID" value="SIM45089.1"/>
    <property type="molecule type" value="Genomic_DNA"/>
</dbReference>
<feature type="transmembrane region" description="Helical" evidence="9">
    <location>
        <begin position="227"/>
        <end position="249"/>
    </location>
</feature>
<dbReference type="InterPro" id="IPR011701">
    <property type="entry name" value="MFS"/>
</dbReference>
<dbReference type="PROSITE" id="PS50850">
    <property type="entry name" value="MFS"/>
    <property type="match status" value="1"/>
</dbReference>
<dbReference type="AlphaFoldDB" id="A0A1N5TAD6"/>
<evidence type="ECO:0000259" key="10">
    <source>
        <dbReference type="PROSITE" id="PS50850"/>
    </source>
</evidence>
<sequence>MEVFYMNKYRTSLLASTSFAFIFWGIVGTIGPLAASGSIIGNLNHTGKLIFLLIGSLVVPAGNLSMGILADVIGRKKVFLITMSFYTIGIIVISLSYNVLPLLLGLILAEFGVGGEEPSSLSLVAENTDANKRPFWLTILTNMDNIGSALMAGLFFIVVNNLQDRIVLLIGSLLLILFIVLLRRVIPESQMWLKETGNADESQIEREKIDLKDDGESISQPRLISSFIFLGVIAVSQYLTFGLMAYVLAPIEFPNSSEDDLIIFVALLGSSVAGFIAAPLISRGRKNYTLLSFLFGTVTMVAIFIMVPYLTNMLIFLPLLFANMFMSEFAYASRSVLEPELYGTINRSTLIGLTRLWPMIAYPIFTFYTSTLNLSNFLLINVILWAMGLLASVYWFYFGIETKNANIDYKPVIDRY</sequence>
<dbReference type="SUPFAM" id="SSF103473">
    <property type="entry name" value="MFS general substrate transporter"/>
    <property type="match status" value="1"/>
</dbReference>
<dbReference type="GO" id="GO:0015293">
    <property type="term" value="F:symporter activity"/>
    <property type="evidence" value="ECO:0007669"/>
    <property type="project" value="UniProtKB-KW"/>
</dbReference>
<keyword evidence="5 9" id="KW-0812">Transmembrane</keyword>
<feature type="domain" description="Major facilitator superfamily (MFS) profile" evidence="10">
    <location>
        <begin position="1"/>
        <end position="403"/>
    </location>
</feature>
<feature type="transmembrane region" description="Helical" evidence="9">
    <location>
        <begin position="261"/>
        <end position="281"/>
    </location>
</feature>
<keyword evidence="4" id="KW-1003">Cell membrane</keyword>
<proteinExistence type="inferred from homology"/>
<evidence type="ECO:0000313" key="11">
    <source>
        <dbReference type="EMBL" id="SIM45089.1"/>
    </source>
</evidence>
<evidence type="ECO:0000256" key="3">
    <source>
        <dbReference type="ARBA" id="ARBA00022448"/>
    </source>
</evidence>
<dbReference type="InterPro" id="IPR020846">
    <property type="entry name" value="MFS_dom"/>
</dbReference>
<feature type="transmembrane region" description="Helical" evidence="9">
    <location>
        <begin position="12"/>
        <end position="30"/>
    </location>
</feature>